<reference evidence="5 6" key="1">
    <citation type="submission" date="2024-03" db="EMBL/GenBank/DDBJ databases">
        <title>Draft genome sequence of Klenkia sp. LSe6-5.</title>
        <authorList>
            <person name="Duangmal K."/>
            <person name="Chantavorakit T."/>
        </authorList>
    </citation>
    <scope>NUCLEOTIDE SEQUENCE [LARGE SCALE GENOMIC DNA]</scope>
    <source>
        <strain evidence="5 6">LSe6-5</strain>
    </source>
</reference>
<evidence type="ECO:0000313" key="5">
    <source>
        <dbReference type="EMBL" id="MEI4273816.1"/>
    </source>
</evidence>
<gene>
    <name evidence="5" type="ORF">TEK04_19010</name>
</gene>
<name>A0ABU8DYA1_9ACTN</name>
<protein>
    <submittedName>
        <fullName evidence="5">MarR family transcriptional regulator</fullName>
    </submittedName>
</protein>
<dbReference type="RefSeq" id="WP_336405932.1">
    <property type="nucleotide sequence ID" value="NZ_JBAPLU010000027.1"/>
</dbReference>
<comment type="caution">
    <text evidence="5">The sequence shown here is derived from an EMBL/GenBank/DDBJ whole genome shotgun (WGS) entry which is preliminary data.</text>
</comment>
<evidence type="ECO:0000259" key="4">
    <source>
        <dbReference type="PROSITE" id="PS50995"/>
    </source>
</evidence>
<keyword evidence="2" id="KW-0238">DNA-binding</keyword>
<dbReference type="InterPro" id="IPR036388">
    <property type="entry name" value="WH-like_DNA-bd_sf"/>
</dbReference>
<evidence type="ECO:0000256" key="2">
    <source>
        <dbReference type="ARBA" id="ARBA00023125"/>
    </source>
</evidence>
<dbReference type="InterPro" id="IPR023187">
    <property type="entry name" value="Tscrpt_reg_MarR-type_CS"/>
</dbReference>
<organism evidence="5 6">
    <name type="scientific">Klenkia sesuvii</name>
    <dbReference type="NCBI Taxonomy" id="3103137"/>
    <lineage>
        <taxon>Bacteria</taxon>
        <taxon>Bacillati</taxon>
        <taxon>Actinomycetota</taxon>
        <taxon>Actinomycetes</taxon>
        <taxon>Geodermatophilales</taxon>
        <taxon>Geodermatophilaceae</taxon>
        <taxon>Klenkia</taxon>
    </lineage>
</organism>
<dbReference type="PANTHER" id="PTHR33164:SF103">
    <property type="entry name" value="REGULATORY PROTEIN MARR"/>
    <property type="match status" value="1"/>
</dbReference>
<proteinExistence type="predicted"/>
<dbReference type="Proteomes" id="UP001361570">
    <property type="component" value="Unassembled WGS sequence"/>
</dbReference>
<evidence type="ECO:0000256" key="3">
    <source>
        <dbReference type="ARBA" id="ARBA00023163"/>
    </source>
</evidence>
<dbReference type="EMBL" id="JBAPLU010000027">
    <property type="protein sequence ID" value="MEI4273816.1"/>
    <property type="molecule type" value="Genomic_DNA"/>
</dbReference>
<dbReference type="PROSITE" id="PS50995">
    <property type="entry name" value="HTH_MARR_2"/>
    <property type="match status" value="1"/>
</dbReference>
<dbReference type="InterPro" id="IPR039422">
    <property type="entry name" value="MarR/SlyA-like"/>
</dbReference>
<dbReference type="PROSITE" id="PS01117">
    <property type="entry name" value="HTH_MARR_1"/>
    <property type="match status" value="1"/>
</dbReference>
<dbReference type="PRINTS" id="PR00598">
    <property type="entry name" value="HTHMARR"/>
</dbReference>
<keyword evidence="3" id="KW-0804">Transcription</keyword>
<accession>A0ABU8DYA1</accession>
<dbReference type="PANTHER" id="PTHR33164">
    <property type="entry name" value="TRANSCRIPTIONAL REGULATOR, MARR FAMILY"/>
    <property type="match status" value="1"/>
</dbReference>
<dbReference type="Gene3D" id="1.10.10.10">
    <property type="entry name" value="Winged helix-like DNA-binding domain superfamily/Winged helix DNA-binding domain"/>
    <property type="match status" value="1"/>
</dbReference>
<evidence type="ECO:0000313" key="6">
    <source>
        <dbReference type="Proteomes" id="UP001361570"/>
    </source>
</evidence>
<feature type="domain" description="HTH marR-type" evidence="4">
    <location>
        <begin position="6"/>
        <end position="138"/>
    </location>
</feature>
<dbReference type="SMART" id="SM00347">
    <property type="entry name" value="HTH_MARR"/>
    <property type="match status" value="1"/>
</dbReference>
<dbReference type="InterPro" id="IPR036390">
    <property type="entry name" value="WH_DNA-bd_sf"/>
</dbReference>
<evidence type="ECO:0000256" key="1">
    <source>
        <dbReference type="ARBA" id="ARBA00023015"/>
    </source>
</evidence>
<dbReference type="Pfam" id="PF12802">
    <property type="entry name" value="MarR_2"/>
    <property type="match status" value="1"/>
</dbReference>
<keyword evidence="1" id="KW-0805">Transcription regulation</keyword>
<dbReference type="SUPFAM" id="SSF46785">
    <property type="entry name" value="Winged helix' DNA-binding domain"/>
    <property type="match status" value="1"/>
</dbReference>
<dbReference type="InterPro" id="IPR000835">
    <property type="entry name" value="HTH_MarR-typ"/>
</dbReference>
<sequence>MAGPEPDDVGELLLRAARTLRGRWREVLEPWELSPHHARALLVVARAQGMRPSELAAALHIAPRSATEVVDALVARDLVARVPDPADRRAVRVELTEQGQQVQAEVHAARRADTQAVLARLPADERAELARLLRRLLADG</sequence>
<keyword evidence="6" id="KW-1185">Reference proteome</keyword>